<evidence type="ECO:0008006" key="3">
    <source>
        <dbReference type="Google" id="ProtNLM"/>
    </source>
</evidence>
<proteinExistence type="predicted"/>
<dbReference type="AlphaFoldDB" id="A0A1H9GTF0"/>
<dbReference type="OrthoDB" id="357854at2"/>
<name>A0A1H9GTF0_9SPIR</name>
<evidence type="ECO:0000313" key="2">
    <source>
        <dbReference type="Proteomes" id="UP000182360"/>
    </source>
</evidence>
<reference evidence="1 2" key="1">
    <citation type="submission" date="2016-10" db="EMBL/GenBank/DDBJ databases">
        <authorList>
            <person name="de Groot N.N."/>
        </authorList>
    </citation>
    <scope>NUCLEOTIDE SEQUENCE [LARGE SCALE GENOMIC DNA]</scope>
    <source>
        <strain evidence="1 2">B25</strain>
    </source>
</reference>
<sequence>MESQETTQYNREYKDRLFKYIFGKDTEDSKKWRLQLYNALNGTNITDPDALKINTIENVIYISMHNDISFLVDTEINLYEEQSSWNPNMPLRGFLYFSILYQLYLKDNNLSILSRHKVMIPRPRFFVFYHGKKTDPDTWKLKLSDSFLGNQKEHGDFEWTATIINLRPDENVPLNKNCTPLYHYVKFVSMVSSNMDAGMDKNKAIEEAVDEAIKEKLLDNFFKINKAEVIGMCLTEFDEELAKRTWRNDGYIDGRSEKAKEAAINLLKMNILSPEQIAQAAGLSLEEVLELQKSILVKA</sequence>
<protein>
    <recommendedName>
        <fullName evidence="3">Transposase, YhgA-like</fullName>
    </recommendedName>
</protein>
<keyword evidence="2" id="KW-1185">Reference proteome</keyword>
<dbReference type="RefSeq" id="WP_074643887.1">
    <property type="nucleotide sequence ID" value="NZ_AP025286.1"/>
</dbReference>
<dbReference type="Proteomes" id="UP000182360">
    <property type="component" value="Unassembled WGS sequence"/>
</dbReference>
<gene>
    <name evidence="1" type="ORF">SAMN04487977_105130</name>
</gene>
<accession>A0A1H9GTF0</accession>
<organism evidence="1 2">
    <name type="scientific">Treponema bryantii</name>
    <dbReference type="NCBI Taxonomy" id="163"/>
    <lineage>
        <taxon>Bacteria</taxon>
        <taxon>Pseudomonadati</taxon>
        <taxon>Spirochaetota</taxon>
        <taxon>Spirochaetia</taxon>
        <taxon>Spirochaetales</taxon>
        <taxon>Treponemataceae</taxon>
        <taxon>Treponema</taxon>
    </lineage>
</organism>
<evidence type="ECO:0000313" key="1">
    <source>
        <dbReference type="EMBL" id="SEQ53269.1"/>
    </source>
</evidence>
<dbReference type="EMBL" id="FOFU01000005">
    <property type="protein sequence ID" value="SEQ53269.1"/>
    <property type="molecule type" value="Genomic_DNA"/>
</dbReference>